<keyword evidence="1" id="KW-0812">Transmembrane</keyword>
<gene>
    <name evidence="2" type="ORF">COU42_02555</name>
</gene>
<evidence type="ECO:0008006" key="4">
    <source>
        <dbReference type="Google" id="ProtNLM"/>
    </source>
</evidence>
<dbReference type="AlphaFoldDB" id="A0A2M6NS91"/>
<feature type="transmembrane region" description="Helical" evidence="1">
    <location>
        <begin position="61"/>
        <end position="86"/>
    </location>
</feature>
<name>A0A2M6NS91_9BACT</name>
<accession>A0A2M6NS91</accession>
<sequence>MRWFLFLIIIFYFLALIQSSFLIHFSLSGITPNLILISVCLLSFFSTGAREVNKITGVFPAIAGGVFLDAFLGSFFCLSIAILLIISFFIRKVLGILKEPINPYPAAYFIFLFIFCLIFYDLSLKLSFTFFQSIPLQFSLTSFLTIIGYNLGVAVILFYSFKWLSLKLP</sequence>
<feature type="transmembrane region" description="Helical" evidence="1">
    <location>
        <begin position="106"/>
        <end position="124"/>
    </location>
</feature>
<evidence type="ECO:0000313" key="2">
    <source>
        <dbReference type="EMBL" id="PIR72060.1"/>
    </source>
</evidence>
<dbReference type="EMBL" id="PFCJ01000024">
    <property type="protein sequence ID" value="PIR72060.1"/>
    <property type="molecule type" value="Genomic_DNA"/>
</dbReference>
<feature type="transmembrane region" description="Helical" evidence="1">
    <location>
        <begin position="136"/>
        <end position="161"/>
    </location>
</feature>
<evidence type="ECO:0000313" key="3">
    <source>
        <dbReference type="Proteomes" id="UP000228756"/>
    </source>
</evidence>
<reference evidence="3" key="1">
    <citation type="submission" date="2017-09" db="EMBL/GenBank/DDBJ databases">
        <title>Depth-based differentiation of microbial function through sediment-hosted aquifers and enrichment of novel symbionts in the deep terrestrial subsurface.</title>
        <authorList>
            <person name="Probst A.J."/>
            <person name="Ladd B."/>
            <person name="Jarett J.K."/>
            <person name="Geller-Mcgrath D.E."/>
            <person name="Sieber C.M.K."/>
            <person name="Emerson J.B."/>
            <person name="Anantharaman K."/>
            <person name="Thomas B.C."/>
            <person name="Malmstrom R."/>
            <person name="Stieglmeier M."/>
            <person name="Klingl A."/>
            <person name="Woyke T."/>
            <person name="Ryan C.M."/>
            <person name="Banfield J.F."/>
        </authorList>
    </citation>
    <scope>NUCLEOTIDE SEQUENCE [LARGE SCALE GENOMIC DNA]</scope>
</reference>
<proteinExistence type="predicted"/>
<keyword evidence="1" id="KW-0472">Membrane</keyword>
<feature type="transmembrane region" description="Helical" evidence="1">
    <location>
        <begin position="29"/>
        <end position="49"/>
    </location>
</feature>
<comment type="caution">
    <text evidence="2">The sequence shown here is derived from an EMBL/GenBank/DDBJ whole genome shotgun (WGS) entry which is preliminary data.</text>
</comment>
<dbReference type="Proteomes" id="UP000228756">
    <property type="component" value="Unassembled WGS sequence"/>
</dbReference>
<keyword evidence="1" id="KW-1133">Transmembrane helix</keyword>
<protein>
    <recommendedName>
        <fullName evidence="4">Rod shape-determining protein MreD</fullName>
    </recommendedName>
</protein>
<organism evidence="2 3">
    <name type="scientific">Candidatus Nealsonbacteria bacterium CG10_big_fil_rev_8_21_14_0_10_36_24</name>
    <dbReference type="NCBI Taxonomy" id="1974710"/>
    <lineage>
        <taxon>Bacteria</taxon>
        <taxon>Candidatus Nealsoniibacteriota</taxon>
    </lineage>
</organism>
<evidence type="ECO:0000256" key="1">
    <source>
        <dbReference type="SAM" id="Phobius"/>
    </source>
</evidence>